<evidence type="ECO:0000259" key="5">
    <source>
        <dbReference type="Pfam" id="PF02689"/>
    </source>
</evidence>
<dbReference type="GO" id="GO:0005524">
    <property type="term" value="F:ATP binding"/>
    <property type="evidence" value="ECO:0007669"/>
    <property type="project" value="UniProtKB-KW"/>
</dbReference>
<dbReference type="InterPro" id="IPR027417">
    <property type="entry name" value="P-loop_NTPase"/>
</dbReference>
<dbReference type="Gene3D" id="3.40.50.300">
    <property type="entry name" value="P-loop containing nucleotide triphosphate hydrolases"/>
    <property type="match status" value="1"/>
</dbReference>
<gene>
    <name evidence="7" type="ORF">LSALG_LOCUS39300</name>
</gene>
<evidence type="ECO:0000256" key="3">
    <source>
        <dbReference type="ARBA" id="ARBA00022806"/>
    </source>
</evidence>
<evidence type="ECO:0000313" key="7">
    <source>
        <dbReference type="EMBL" id="CAI9300682.1"/>
    </source>
</evidence>
<dbReference type="FunFam" id="3.40.50.300:FF:002884">
    <property type="entry name" value="ATP-dependent DNA helicase"/>
    <property type="match status" value="1"/>
</dbReference>
<dbReference type="InterPro" id="IPR049163">
    <property type="entry name" value="Pif1-like_2B_dom"/>
</dbReference>
<feature type="domain" description="DNA replication helicase" evidence="5">
    <location>
        <begin position="125"/>
        <end position="185"/>
    </location>
</feature>
<dbReference type="Proteomes" id="UP001177003">
    <property type="component" value="Chromosome 9"/>
</dbReference>
<dbReference type="GO" id="GO:0016787">
    <property type="term" value="F:hydrolase activity"/>
    <property type="evidence" value="ECO:0007669"/>
    <property type="project" value="UniProtKB-KW"/>
</dbReference>
<evidence type="ECO:0000256" key="2">
    <source>
        <dbReference type="ARBA" id="ARBA00022801"/>
    </source>
</evidence>
<keyword evidence="1" id="KW-0547">Nucleotide-binding</keyword>
<organism evidence="7 8">
    <name type="scientific">Lactuca saligna</name>
    <name type="common">Willowleaf lettuce</name>
    <dbReference type="NCBI Taxonomy" id="75948"/>
    <lineage>
        <taxon>Eukaryota</taxon>
        <taxon>Viridiplantae</taxon>
        <taxon>Streptophyta</taxon>
        <taxon>Embryophyta</taxon>
        <taxon>Tracheophyta</taxon>
        <taxon>Spermatophyta</taxon>
        <taxon>Magnoliopsida</taxon>
        <taxon>eudicotyledons</taxon>
        <taxon>Gunneridae</taxon>
        <taxon>Pentapetalae</taxon>
        <taxon>asterids</taxon>
        <taxon>campanulids</taxon>
        <taxon>Asterales</taxon>
        <taxon>Asteraceae</taxon>
        <taxon>Cichorioideae</taxon>
        <taxon>Cichorieae</taxon>
        <taxon>Lactucinae</taxon>
        <taxon>Lactuca</taxon>
    </lineage>
</organism>
<name>A0AA35ZZU8_LACSI</name>
<dbReference type="AlphaFoldDB" id="A0AA35ZZU8"/>
<evidence type="ECO:0000259" key="6">
    <source>
        <dbReference type="Pfam" id="PF21530"/>
    </source>
</evidence>
<feature type="domain" description="DNA helicase Pif1-like 2B" evidence="6">
    <location>
        <begin position="32"/>
        <end position="78"/>
    </location>
</feature>
<dbReference type="PANTHER" id="PTHR23274">
    <property type="entry name" value="DNA HELICASE-RELATED"/>
    <property type="match status" value="1"/>
</dbReference>
<dbReference type="CDD" id="cd18809">
    <property type="entry name" value="SF1_C_RecD"/>
    <property type="match status" value="1"/>
</dbReference>
<dbReference type="PANTHER" id="PTHR23274:SF53">
    <property type="entry name" value="ATP-DEPENDENT DNA HELICASE"/>
    <property type="match status" value="1"/>
</dbReference>
<evidence type="ECO:0000256" key="1">
    <source>
        <dbReference type="ARBA" id="ARBA00022741"/>
    </source>
</evidence>
<dbReference type="GO" id="GO:0005657">
    <property type="term" value="C:replication fork"/>
    <property type="evidence" value="ECO:0007669"/>
    <property type="project" value="TreeGrafter"/>
</dbReference>
<dbReference type="Pfam" id="PF21530">
    <property type="entry name" value="Pif1_2B_dom"/>
    <property type="match status" value="1"/>
</dbReference>
<keyword evidence="3" id="KW-0347">Helicase</keyword>
<keyword evidence="4" id="KW-0067">ATP-binding</keyword>
<evidence type="ECO:0000313" key="8">
    <source>
        <dbReference type="Proteomes" id="UP001177003"/>
    </source>
</evidence>
<keyword evidence="2" id="KW-0378">Hydrolase</keyword>
<sequence length="217" mass="24778">MVTTAARVYNSTNTMHPNGKHTLNLEDLYPIEYLNQLTFPGIPPHKLLLKVDCPIMLLRNINQKEGLCNGTRMIVSQLLPTLIEATIITGTSIEKRVYIPRIKFIHKSSDLPFVFSRKQFPVKVCYAMTINKSQGQSLRKIGIYLSQPVFAHGQLYVALSRATSPDSIRILLNKTDTCKNNETKNVVYKELLHKVNTTEVYSITACPTFQHHYYFSF</sequence>
<dbReference type="GO" id="GO:0004386">
    <property type="term" value="F:helicase activity"/>
    <property type="evidence" value="ECO:0007669"/>
    <property type="project" value="UniProtKB-KW"/>
</dbReference>
<protein>
    <recommendedName>
        <fullName evidence="9">ATP-dependent DNA helicase</fullName>
    </recommendedName>
</protein>
<evidence type="ECO:0000256" key="4">
    <source>
        <dbReference type="ARBA" id="ARBA00022840"/>
    </source>
</evidence>
<evidence type="ECO:0008006" key="9">
    <source>
        <dbReference type="Google" id="ProtNLM"/>
    </source>
</evidence>
<dbReference type="SUPFAM" id="SSF52540">
    <property type="entry name" value="P-loop containing nucleoside triphosphate hydrolases"/>
    <property type="match status" value="1"/>
</dbReference>
<dbReference type="GO" id="GO:0006260">
    <property type="term" value="P:DNA replication"/>
    <property type="evidence" value="ECO:0007669"/>
    <property type="project" value="TreeGrafter"/>
</dbReference>
<dbReference type="EMBL" id="OX465085">
    <property type="protein sequence ID" value="CAI9300682.1"/>
    <property type="molecule type" value="Genomic_DNA"/>
</dbReference>
<dbReference type="Pfam" id="PF02689">
    <property type="entry name" value="Herpes_Helicase"/>
    <property type="match status" value="1"/>
</dbReference>
<accession>A0AA35ZZU8</accession>
<dbReference type="InterPro" id="IPR003840">
    <property type="entry name" value="DNA_helicase_dom"/>
</dbReference>
<reference evidence="7" key="1">
    <citation type="submission" date="2023-04" db="EMBL/GenBank/DDBJ databases">
        <authorList>
            <person name="Vijverberg K."/>
            <person name="Xiong W."/>
            <person name="Schranz E."/>
        </authorList>
    </citation>
    <scope>NUCLEOTIDE SEQUENCE</scope>
</reference>
<keyword evidence="8" id="KW-1185">Reference proteome</keyword>
<proteinExistence type="predicted"/>